<dbReference type="SUPFAM" id="SSF53187">
    <property type="entry name" value="Zn-dependent exopeptidases"/>
    <property type="match status" value="1"/>
</dbReference>
<dbReference type="AlphaFoldDB" id="A0A9D2TDQ4"/>
<evidence type="ECO:0000313" key="5">
    <source>
        <dbReference type="Proteomes" id="UP000823886"/>
    </source>
</evidence>
<sequence length="404" mass="44601">MEVWKKALEYEDYMIRQRRFFHRIPEPAWEEVKTTVAIQRELEKMGLHPVRFDGISGVCAEIRGTGEAKQDRTLLLRADIDGVEMQEETGLPFASENPGYMHATGRDCHIAMLLGAARILSDMKKDWGGRVRILFQAAEESAQGAPEYIKRGILEGVNAVYAAHMYGRLPAPQIDISYGYRMAGADKFDIEIQGVSSHGSLPHLGKDAIAAAAQVIQAIQNYVARENNPLEPLVVSIGTIKGGHQRNTLADLVKMEGTVRIHDPAARKRTEENLRRVITAAAGILGCTANMHYQYMLPPLTNDQKLASIALKAAEKLFGEACITHLPAVMASEDFAFYSENIPGIYINIGCAAPGKENGNHNYSSHFQVEEKVLKNGAALCAQFVMDYLSKEETEDGKISEVLS</sequence>
<feature type="domain" description="Peptidase M20 dimerisation" evidence="3">
    <location>
        <begin position="184"/>
        <end position="281"/>
    </location>
</feature>
<dbReference type="FunFam" id="3.30.70.360:FF:000001">
    <property type="entry name" value="N-acetyldiaminopimelate deacetylase"/>
    <property type="match status" value="1"/>
</dbReference>
<dbReference type="GO" id="GO:0050118">
    <property type="term" value="F:N-acetyldiaminopimelate deacetylase activity"/>
    <property type="evidence" value="ECO:0007669"/>
    <property type="project" value="UniProtKB-ARBA"/>
</dbReference>
<dbReference type="Gene3D" id="3.40.630.10">
    <property type="entry name" value="Zn peptidases"/>
    <property type="match status" value="1"/>
</dbReference>
<dbReference type="InterPro" id="IPR017439">
    <property type="entry name" value="Amidohydrolase"/>
</dbReference>
<dbReference type="Proteomes" id="UP000823886">
    <property type="component" value="Unassembled WGS sequence"/>
</dbReference>
<dbReference type="InterPro" id="IPR036264">
    <property type="entry name" value="Bact_exopeptidase_dim_dom"/>
</dbReference>
<keyword evidence="2" id="KW-0464">Manganese</keyword>
<dbReference type="PIRSF" id="PIRSF005962">
    <property type="entry name" value="Pept_M20D_amidohydro"/>
    <property type="match status" value="1"/>
</dbReference>
<dbReference type="GO" id="GO:0046872">
    <property type="term" value="F:metal ion binding"/>
    <property type="evidence" value="ECO:0007669"/>
    <property type="project" value="UniProtKB-KW"/>
</dbReference>
<keyword evidence="1" id="KW-0378">Hydrolase</keyword>
<feature type="binding site" evidence="2">
    <location>
        <position position="164"/>
    </location>
    <ligand>
        <name>Mn(2+)</name>
        <dbReference type="ChEBI" id="CHEBI:29035"/>
        <label>2</label>
    </ligand>
</feature>
<dbReference type="Gene3D" id="3.30.70.360">
    <property type="match status" value="1"/>
</dbReference>
<organism evidence="4 5">
    <name type="scientific">Candidatus Blautia merdavium</name>
    <dbReference type="NCBI Taxonomy" id="2838494"/>
    <lineage>
        <taxon>Bacteria</taxon>
        <taxon>Bacillati</taxon>
        <taxon>Bacillota</taxon>
        <taxon>Clostridia</taxon>
        <taxon>Lachnospirales</taxon>
        <taxon>Lachnospiraceae</taxon>
        <taxon>Blautia</taxon>
    </lineage>
</organism>
<dbReference type="InterPro" id="IPR002933">
    <property type="entry name" value="Peptidase_M20"/>
</dbReference>
<name>A0A9D2TDQ4_9FIRM</name>
<proteinExistence type="predicted"/>
<dbReference type="EMBL" id="DWVZ01000221">
    <property type="protein sequence ID" value="HJC64963.1"/>
    <property type="molecule type" value="Genomic_DNA"/>
</dbReference>
<dbReference type="Pfam" id="PF01546">
    <property type="entry name" value="Peptidase_M20"/>
    <property type="match status" value="1"/>
</dbReference>
<evidence type="ECO:0000256" key="2">
    <source>
        <dbReference type="PIRSR" id="PIRSR005962-1"/>
    </source>
</evidence>
<reference evidence="4" key="2">
    <citation type="submission" date="2021-04" db="EMBL/GenBank/DDBJ databases">
        <authorList>
            <person name="Gilroy R."/>
        </authorList>
    </citation>
    <scope>NUCLEOTIDE SEQUENCE</scope>
    <source>
        <strain evidence="4">ChiBcec2-3848</strain>
    </source>
</reference>
<dbReference type="NCBIfam" id="TIGR01891">
    <property type="entry name" value="amidohydrolases"/>
    <property type="match status" value="1"/>
</dbReference>
<dbReference type="InterPro" id="IPR011650">
    <property type="entry name" value="Peptidase_M20_dimer"/>
</dbReference>
<protein>
    <submittedName>
        <fullName evidence="4">Amidohydrolase</fullName>
    </submittedName>
</protein>
<evidence type="ECO:0000259" key="3">
    <source>
        <dbReference type="Pfam" id="PF07687"/>
    </source>
</evidence>
<keyword evidence="2" id="KW-0479">Metal-binding</keyword>
<dbReference type="Pfam" id="PF07687">
    <property type="entry name" value="M20_dimer"/>
    <property type="match status" value="1"/>
</dbReference>
<feature type="binding site" evidence="2">
    <location>
        <position position="140"/>
    </location>
    <ligand>
        <name>Mn(2+)</name>
        <dbReference type="ChEBI" id="CHEBI:29035"/>
        <label>2</label>
    </ligand>
</feature>
<evidence type="ECO:0000256" key="1">
    <source>
        <dbReference type="ARBA" id="ARBA00022801"/>
    </source>
</evidence>
<dbReference type="PANTHER" id="PTHR11014:SF63">
    <property type="entry name" value="METALLOPEPTIDASE, PUTATIVE (AFU_ORTHOLOGUE AFUA_6G09600)-RELATED"/>
    <property type="match status" value="1"/>
</dbReference>
<evidence type="ECO:0000313" key="4">
    <source>
        <dbReference type="EMBL" id="HJC64963.1"/>
    </source>
</evidence>
<dbReference type="PANTHER" id="PTHR11014">
    <property type="entry name" value="PEPTIDASE M20 FAMILY MEMBER"/>
    <property type="match status" value="1"/>
</dbReference>
<accession>A0A9D2TDQ4</accession>
<dbReference type="SUPFAM" id="SSF55031">
    <property type="entry name" value="Bacterial exopeptidase dimerisation domain"/>
    <property type="match status" value="1"/>
</dbReference>
<reference evidence="4" key="1">
    <citation type="journal article" date="2021" name="PeerJ">
        <title>Extensive microbial diversity within the chicken gut microbiome revealed by metagenomics and culture.</title>
        <authorList>
            <person name="Gilroy R."/>
            <person name="Ravi A."/>
            <person name="Getino M."/>
            <person name="Pursley I."/>
            <person name="Horton D.L."/>
            <person name="Alikhan N.F."/>
            <person name="Baker D."/>
            <person name="Gharbi K."/>
            <person name="Hall N."/>
            <person name="Watson M."/>
            <person name="Adriaenssens E.M."/>
            <person name="Foster-Nyarko E."/>
            <person name="Jarju S."/>
            <person name="Secka A."/>
            <person name="Antonio M."/>
            <person name="Oren A."/>
            <person name="Chaudhuri R.R."/>
            <person name="La Ragione R."/>
            <person name="Hildebrand F."/>
            <person name="Pallen M.J."/>
        </authorList>
    </citation>
    <scope>NUCLEOTIDE SEQUENCE</scope>
    <source>
        <strain evidence="4">ChiBcec2-3848</strain>
    </source>
</reference>
<comment type="caution">
    <text evidence="4">The sequence shown here is derived from an EMBL/GenBank/DDBJ whole genome shotgun (WGS) entry which is preliminary data.</text>
</comment>
<dbReference type="GO" id="GO:0019877">
    <property type="term" value="P:diaminopimelate biosynthetic process"/>
    <property type="evidence" value="ECO:0007669"/>
    <property type="project" value="UniProtKB-ARBA"/>
</dbReference>
<gene>
    <name evidence="4" type="ORF">H9753_15325</name>
</gene>
<comment type="cofactor">
    <cofactor evidence="2">
        <name>Mn(2+)</name>
        <dbReference type="ChEBI" id="CHEBI:29035"/>
    </cofactor>
    <text evidence="2">The Mn(2+) ion enhances activity.</text>
</comment>